<dbReference type="SUPFAM" id="SSF51735">
    <property type="entry name" value="NAD(P)-binding Rossmann-fold domains"/>
    <property type="match status" value="1"/>
</dbReference>
<dbReference type="InterPro" id="IPR014027">
    <property type="entry name" value="UDP-Glc/GDP-Man_DH_C"/>
</dbReference>
<gene>
    <name evidence="5" type="primary">wecC</name>
    <name evidence="5" type="ORF">SNE34_09075</name>
</gene>
<evidence type="ECO:0000259" key="4">
    <source>
        <dbReference type="SMART" id="SM00984"/>
    </source>
</evidence>
<dbReference type="SUPFAM" id="SSF48179">
    <property type="entry name" value="6-phosphogluconate dehydrogenase C-terminal domain-like"/>
    <property type="match status" value="1"/>
</dbReference>
<dbReference type="InterPro" id="IPR014026">
    <property type="entry name" value="UDP-Glc/GDP-Man_DH_dimer"/>
</dbReference>
<evidence type="ECO:0000256" key="2">
    <source>
        <dbReference type="ARBA" id="ARBA00023027"/>
    </source>
</evidence>
<dbReference type="Gene3D" id="3.40.50.720">
    <property type="entry name" value="NAD(P)-binding Rossmann-like Domain"/>
    <property type="match status" value="2"/>
</dbReference>
<dbReference type="SMART" id="SM00984">
    <property type="entry name" value="UDPG_MGDP_dh_C"/>
    <property type="match status" value="1"/>
</dbReference>
<dbReference type="PANTHER" id="PTHR43491:SF1">
    <property type="entry name" value="UDP-N-ACETYL-D-MANNOSAMINE DEHYDROGENASE"/>
    <property type="match status" value="1"/>
</dbReference>
<accession>A0ABU7YZ21</accession>
<dbReference type="Gene3D" id="1.20.5.100">
    <property type="entry name" value="Cytochrome c1, transmembrane anchor, C-terminal"/>
    <property type="match status" value="1"/>
</dbReference>
<dbReference type="InterPro" id="IPR036291">
    <property type="entry name" value="NAD(P)-bd_dom_sf"/>
</dbReference>
<evidence type="ECO:0000256" key="3">
    <source>
        <dbReference type="PIRNR" id="PIRNR000124"/>
    </source>
</evidence>
<dbReference type="EC" id="1.1.1.336" evidence="5"/>
<keyword evidence="1 5" id="KW-0560">Oxidoreductase</keyword>
<dbReference type="NCBIfam" id="TIGR03026">
    <property type="entry name" value="NDP-sugDHase"/>
    <property type="match status" value="1"/>
</dbReference>
<dbReference type="InterPro" id="IPR008927">
    <property type="entry name" value="6-PGluconate_DH-like_C_sf"/>
</dbReference>
<dbReference type="Pfam" id="PF03720">
    <property type="entry name" value="UDPG_MGDP_dh_C"/>
    <property type="match status" value="1"/>
</dbReference>
<proteinExistence type="inferred from homology"/>
<dbReference type="EMBL" id="JAXGFP010000004">
    <property type="protein sequence ID" value="MEG3184161.1"/>
    <property type="molecule type" value="Genomic_DNA"/>
</dbReference>
<dbReference type="InterPro" id="IPR028359">
    <property type="entry name" value="UDP_ManNAc/GlcNAc_DH"/>
</dbReference>
<evidence type="ECO:0000313" key="6">
    <source>
        <dbReference type="Proteomes" id="UP001355056"/>
    </source>
</evidence>
<dbReference type="PIRSF" id="PIRSF500136">
    <property type="entry name" value="UDP_ManNAc_DH"/>
    <property type="match status" value="1"/>
</dbReference>
<sequence>MQSHDTQDVNTLSVIGLGYIGLPTAAMFASTGLDTVGVDVSRRAVDAINCGKAHIEEGNLDELVERCVQTGHLRAVMKPVAADAFIIAVPTPVGKDEGHSPDVSYIQAAGLAIAAVLKRGDLIILESTSPVGTTGMLAELLAQARPDLSFPQTAGEQADVCLAYCPERIIPGQMLRELVENDRIIGGMTPRCAERAATLYKRFVRGVCHITTDRTAEMVKLTENSFRDVNIAFANELSMICDDLDIDVWKVIEFANRHPRVSILKPGAGVGGHCIAVDPWFIVSSSPERARMIRTAREVNDLKPHHVVAKVDAALTANPEATVACLGLTYKPDVDDFRESPSLEIASILSRKYAGRVVSCDPFFTALPDDEARDRAITFVETEKALQEADVIVVLVPHSAFHGFPKPQNKVVVDPVGFWV</sequence>
<dbReference type="InterPro" id="IPR001732">
    <property type="entry name" value="UDP-Glc/GDP-Man_DH_N"/>
</dbReference>
<keyword evidence="6" id="KW-1185">Reference proteome</keyword>
<evidence type="ECO:0000313" key="5">
    <source>
        <dbReference type="EMBL" id="MEG3184161.1"/>
    </source>
</evidence>
<dbReference type="InterPro" id="IPR036220">
    <property type="entry name" value="UDP-Glc/GDP-Man_DH_C_sf"/>
</dbReference>
<dbReference type="GO" id="GO:0089714">
    <property type="term" value="F:UDP-N-acetyl-D-mannosamine dehydrogenase activity"/>
    <property type="evidence" value="ECO:0007669"/>
    <property type="project" value="UniProtKB-EC"/>
</dbReference>
<dbReference type="InterPro" id="IPR017476">
    <property type="entry name" value="UDP-Glc/GDP-Man"/>
</dbReference>
<dbReference type="NCBIfam" id="NF008286">
    <property type="entry name" value="PRK11064.1"/>
    <property type="match status" value="1"/>
</dbReference>
<keyword evidence="2" id="KW-0520">NAD</keyword>
<evidence type="ECO:0000256" key="1">
    <source>
        <dbReference type="ARBA" id="ARBA00023002"/>
    </source>
</evidence>
<feature type="domain" description="UDP-glucose/GDP-mannose dehydrogenase C-terminal" evidence="4">
    <location>
        <begin position="324"/>
        <end position="420"/>
    </location>
</feature>
<dbReference type="Pfam" id="PF00984">
    <property type="entry name" value="UDPG_MGDP_dh"/>
    <property type="match status" value="1"/>
</dbReference>
<protein>
    <submittedName>
        <fullName evidence="5">UDP-N-acetyl-D-mannosamine dehydrogenase</fullName>
        <ecNumber evidence="5">1.1.1.336</ecNumber>
    </submittedName>
</protein>
<comment type="caution">
    <text evidence="5">The sequence shown here is derived from an EMBL/GenBank/DDBJ whole genome shotgun (WGS) entry which is preliminary data.</text>
</comment>
<comment type="similarity">
    <text evidence="3">Belongs to the UDP-glucose/GDP-mannose dehydrogenase family.</text>
</comment>
<reference evidence="5 6" key="1">
    <citation type="journal article" date="2016" name="Int. J. Syst. Evol. Microbiol.">
        <title>Lysobacter erysipheiresistens sp. nov., an antagonist of powdery mildew, isolated from tobacco-cultivated soil.</title>
        <authorList>
            <person name="Xie B."/>
            <person name="Li T."/>
            <person name="Lin X."/>
            <person name="Wang C.J."/>
            <person name="Chen Y.J."/>
            <person name="Liu W.J."/>
            <person name="Zhao Z.W."/>
        </authorList>
    </citation>
    <scope>NUCLEOTIDE SEQUENCE [LARGE SCALE GENOMIC DNA]</scope>
    <source>
        <strain evidence="5 6">RS-LYSO-3</strain>
    </source>
</reference>
<organism evidence="5 6">
    <name type="scientific">Novilysobacter erysipheiresistens</name>
    <dbReference type="NCBI Taxonomy" id="1749332"/>
    <lineage>
        <taxon>Bacteria</taxon>
        <taxon>Pseudomonadati</taxon>
        <taxon>Pseudomonadota</taxon>
        <taxon>Gammaproteobacteria</taxon>
        <taxon>Lysobacterales</taxon>
        <taxon>Lysobacteraceae</taxon>
        <taxon>Novilysobacter</taxon>
    </lineage>
</organism>
<dbReference type="Proteomes" id="UP001355056">
    <property type="component" value="Unassembled WGS sequence"/>
</dbReference>
<name>A0ABU7YZ21_9GAMM</name>
<dbReference type="RefSeq" id="WP_332616664.1">
    <property type="nucleotide sequence ID" value="NZ_JAXGFP010000004.1"/>
</dbReference>
<dbReference type="Pfam" id="PF03721">
    <property type="entry name" value="UDPG_MGDP_dh_N"/>
    <property type="match status" value="1"/>
</dbReference>
<dbReference type="PANTHER" id="PTHR43491">
    <property type="entry name" value="UDP-N-ACETYL-D-MANNOSAMINE DEHYDROGENASE"/>
    <property type="match status" value="1"/>
</dbReference>
<dbReference type="PIRSF" id="PIRSF000124">
    <property type="entry name" value="UDPglc_GDPman_dh"/>
    <property type="match status" value="1"/>
</dbReference>
<dbReference type="SUPFAM" id="SSF52413">
    <property type="entry name" value="UDP-glucose/GDP-mannose dehydrogenase C-terminal domain"/>
    <property type="match status" value="1"/>
</dbReference>